<dbReference type="PANTHER" id="PTHR40080:SF1">
    <property type="entry name" value="TRPR-LIKE PROTEIN YERC_YECD"/>
    <property type="match status" value="1"/>
</dbReference>
<dbReference type="SUPFAM" id="SSF48295">
    <property type="entry name" value="TrpR-like"/>
    <property type="match status" value="1"/>
</dbReference>
<accession>A0A1F6AXH9</accession>
<dbReference type="EMBL" id="MFJZ01000048">
    <property type="protein sequence ID" value="OGG29338.1"/>
    <property type="molecule type" value="Genomic_DNA"/>
</dbReference>
<name>A0A1F6AXH9_9BACT</name>
<reference evidence="1 2" key="1">
    <citation type="journal article" date="2016" name="Nat. Commun.">
        <title>Thousands of microbial genomes shed light on interconnected biogeochemical processes in an aquifer system.</title>
        <authorList>
            <person name="Anantharaman K."/>
            <person name="Brown C.T."/>
            <person name="Hug L.A."/>
            <person name="Sharon I."/>
            <person name="Castelle C.J."/>
            <person name="Probst A.J."/>
            <person name="Thomas B.C."/>
            <person name="Singh A."/>
            <person name="Wilkins M.J."/>
            <person name="Karaoz U."/>
            <person name="Brodie E.L."/>
            <person name="Williams K.H."/>
            <person name="Hubbard S.S."/>
            <person name="Banfield J.F."/>
        </authorList>
    </citation>
    <scope>NUCLEOTIDE SEQUENCE [LARGE SCALE GENOMIC DNA]</scope>
</reference>
<dbReference type="PANTHER" id="PTHR40080">
    <property type="entry name" value="LMO1763 PROTEIN"/>
    <property type="match status" value="1"/>
</dbReference>
<evidence type="ECO:0000313" key="1">
    <source>
        <dbReference type="EMBL" id="OGG29338.1"/>
    </source>
</evidence>
<dbReference type="AlphaFoldDB" id="A0A1F6AXH9"/>
<gene>
    <name evidence="1" type="ORF">A2973_02320</name>
</gene>
<dbReference type="Gene3D" id="1.10.1270.10">
    <property type="entry name" value="TrpR-like"/>
    <property type="match status" value="1"/>
</dbReference>
<dbReference type="InterPro" id="IPR010921">
    <property type="entry name" value="Trp_repressor/repl_initiator"/>
</dbReference>
<evidence type="ECO:0008006" key="3">
    <source>
        <dbReference type="Google" id="ProtNLM"/>
    </source>
</evidence>
<dbReference type="InterPro" id="IPR013368">
    <property type="entry name" value="YecD_YerC"/>
</dbReference>
<dbReference type="Proteomes" id="UP000176409">
    <property type="component" value="Unassembled WGS sequence"/>
</dbReference>
<dbReference type="STRING" id="1798396.A2973_02320"/>
<dbReference type="Pfam" id="PF01371">
    <property type="entry name" value="Trp_repressor"/>
    <property type="match status" value="1"/>
</dbReference>
<comment type="caution">
    <text evidence="1">The sequence shown here is derived from an EMBL/GenBank/DDBJ whole genome shotgun (WGS) entry which is preliminary data.</text>
</comment>
<protein>
    <recommendedName>
        <fullName evidence="3">TrpR like protein, YerC/YecD</fullName>
    </recommendedName>
</protein>
<evidence type="ECO:0000313" key="2">
    <source>
        <dbReference type="Proteomes" id="UP000176409"/>
    </source>
</evidence>
<sequence>MRRQYEQPVKRLEKLSKQEKEELLGDLLIAFQCIQSPHDVVLFIQDLFTQREVAHLAKRLRIAKLLLTNCTYEEIEKELHVSHSTVAKVGAWLTEKGDGFRHVISHLPKETEPQEESVWAPMVREWQSIKRRYPRYYWPEILLEEVIKLANKRQKEHLRRTLSSLEATLEEKSDLHKSLSTLLSAPYKNRKKRKKYATT</sequence>
<dbReference type="GO" id="GO:0003700">
    <property type="term" value="F:DNA-binding transcription factor activity"/>
    <property type="evidence" value="ECO:0007669"/>
    <property type="project" value="InterPro"/>
</dbReference>
<organism evidence="1 2">
    <name type="scientific">Candidatus Gottesmanbacteria bacterium RIFCSPLOWO2_01_FULL_49_10</name>
    <dbReference type="NCBI Taxonomy" id="1798396"/>
    <lineage>
        <taxon>Bacteria</taxon>
        <taxon>Candidatus Gottesmaniibacteriota</taxon>
    </lineage>
</organism>
<proteinExistence type="predicted"/>
<dbReference type="InterPro" id="IPR038116">
    <property type="entry name" value="TrpR-like_sf"/>
</dbReference>
<dbReference type="GO" id="GO:0043565">
    <property type="term" value="F:sequence-specific DNA binding"/>
    <property type="evidence" value="ECO:0007669"/>
    <property type="project" value="InterPro"/>
</dbReference>
<dbReference type="InterPro" id="IPR000831">
    <property type="entry name" value="Trp_repress"/>
</dbReference>